<dbReference type="Pfam" id="PF11937">
    <property type="entry name" value="DUF3455"/>
    <property type="match status" value="1"/>
</dbReference>
<organism evidence="2 3">
    <name type="scientific">Metarhizium rileyi (strain RCEF 4871)</name>
    <name type="common">Nomuraea rileyi</name>
    <dbReference type="NCBI Taxonomy" id="1649241"/>
    <lineage>
        <taxon>Eukaryota</taxon>
        <taxon>Fungi</taxon>
        <taxon>Dikarya</taxon>
        <taxon>Ascomycota</taxon>
        <taxon>Pezizomycotina</taxon>
        <taxon>Sordariomycetes</taxon>
        <taxon>Hypocreomycetidae</taxon>
        <taxon>Hypocreales</taxon>
        <taxon>Clavicipitaceae</taxon>
        <taxon>Metarhizium</taxon>
    </lineage>
</organism>
<evidence type="ECO:0000313" key="2">
    <source>
        <dbReference type="EMBL" id="OAA44956.1"/>
    </source>
</evidence>
<proteinExistence type="predicted"/>
<dbReference type="Proteomes" id="UP000243498">
    <property type="component" value="Unassembled WGS sequence"/>
</dbReference>
<sequence length="291" mass="30403">MRSSTILTVAFAAAVMAAPTGPTLDMKDNPVSALGSLSEYFNLIAAKVQLAKVLSTAPVCDLSKAHMPSGIVGLPSPDDGLTVRHVAVGRGTQNYTCDPNNAAASPKAAGALATLFNASCIAALYPDILSQIPAMAVHFKLDEAETLGPTVMSRSGVHYFDGSTPFFNLDTPASTIGQVPCAKNSSAKAPSTAAVGQNGEKAVSWLRLTAKDGTTGDIKDVYRVNTAGGSPPATCKDMPAKFEVQYSAVAQLRDDEKRGHGKAEPGMRQRLNEISARTLCSGVSFRVLVEF</sequence>
<gene>
    <name evidence="2" type="ORF">NOR_03710</name>
</gene>
<feature type="signal peptide" evidence="1">
    <location>
        <begin position="1"/>
        <end position="17"/>
    </location>
</feature>
<keyword evidence="1" id="KW-0732">Signal</keyword>
<accession>A0A167F9C5</accession>
<dbReference type="OrthoDB" id="1859733at2759"/>
<keyword evidence="3" id="KW-1185">Reference proteome</keyword>
<evidence type="ECO:0000313" key="3">
    <source>
        <dbReference type="Proteomes" id="UP000243498"/>
    </source>
</evidence>
<comment type="caution">
    <text evidence="2">The sequence shown here is derived from an EMBL/GenBank/DDBJ whole genome shotgun (WGS) entry which is preliminary data.</text>
</comment>
<dbReference type="PANTHER" id="PTHR35567">
    <property type="entry name" value="MALATE DEHYDROGENASE (AFU_ORTHOLOGUE AFUA_2G13800)"/>
    <property type="match status" value="1"/>
</dbReference>
<dbReference type="OMA" id="QYWVYGP"/>
<feature type="chain" id="PRO_5007886178" description="Malate dehydrogenase" evidence="1">
    <location>
        <begin position="18"/>
        <end position="291"/>
    </location>
</feature>
<evidence type="ECO:0000256" key="1">
    <source>
        <dbReference type="SAM" id="SignalP"/>
    </source>
</evidence>
<reference evidence="2 3" key="1">
    <citation type="journal article" date="2016" name="Genome Biol. Evol.">
        <title>Divergent and convergent evolution of fungal pathogenicity.</title>
        <authorList>
            <person name="Shang Y."/>
            <person name="Xiao G."/>
            <person name="Zheng P."/>
            <person name="Cen K."/>
            <person name="Zhan S."/>
            <person name="Wang C."/>
        </authorList>
    </citation>
    <scope>NUCLEOTIDE SEQUENCE [LARGE SCALE GENOMIC DNA]</scope>
    <source>
        <strain evidence="2 3">RCEF 4871</strain>
    </source>
</reference>
<name>A0A167F9C5_METRR</name>
<dbReference type="InterPro" id="IPR021851">
    <property type="entry name" value="DUF3455"/>
</dbReference>
<evidence type="ECO:0008006" key="4">
    <source>
        <dbReference type="Google" id="ProtNLM"/>
    </source>
</evidence>
<dbReference type="EMBL" id="AZHC01000009">
    <property type="protein sequence ID" value="OAA44956.1"/>
    <property type="molecule type" value="Genomic_DNA"/>
</dbReference>
<protein>
    <recommendedName>
        <fullName evidence="4">Malate dehydrogenase</fullName>
    </recommendedName>
</protein>
<dbReference type="AlphaFoldDB" id="A0A167F9C5"/>
<dbReference type="PANTHER" id="PTHR35567:SF1">
    <property type="entry name" value="CONSERVED FUNGAL PROTEIN (AFU_ORTHOLOGUE AFUA_1G14230)"/>
    <property type="match status" value="1"/>
</dbReference>